<keyword evidence="2" id="KW-0535">Nitrogen fixation</keyword>
<dbReference type="CDD" id="cd00853">
    <property type="entry name" value="NifX"/>
    <property type="match status" value="1"/>
</dbReference>
<dbReference type="OrthoDB" id="9797941at2"/>
<accession>A0A4V2UNE8</accession>
<dbReference type="Pfam" id="PF02579">
    <property type="entry name" value="Nitro_FeMo-Co"/>
    <property type="match status" value="1"/>
</dbReference>
<dbReference type="InterPro" id="IPR051840">
    <property type="entry name" value="NifX/NifY_domain"/>
</dbReference>
<dbReference type="AlphaFoldDB" id="A0A4V2UNE8"/>
<reference evidence="5 6" key="1">
    <citation type="submission" date="2019-03" db="EMBL/GenBank/DDBJ databases">
        <title>Genomic Encyclopedia of Type Strains, Phase IV (KMG-IV): sequencing the most valuable type-strain genomes for metagenomic binning, comparative biology and taxonomic classification.</title>
        <authorList>
            <person name="Goeker M."/>
        </authorList>
    </citation>
    <scope>NUCLEOTIDE SEQUENCE [LARGE SCALE GENOMIC DNA]</scope>
    <source>
        <strain evidence="5 6">DSM 101688</strain>
    </source>
</reference>
<dbReference type="Gene3D" id="3.30.420.130">
    <property type="entry name" value="Dinitrogenase iron-molybdenum cofactor biosynthesis domain"/>
    <property type="match status" value="1"/>
</dbReference>
<evidence type="ECO:0000256" key="1">
    <source>
        <dbReference type="ARBA" id="ARBA00010285"/>
    </source>
</evidence>
<evidence type="ECO:0000313" key="6">
    <source>
        <dbReference type="Proteomes" id="UP000295304"/>
    </source>
</evidence>
<dbReference type="InterPro" id="IPR036105">
    <property type="entry name" value="DiNase_FeMo-co_biosyn_sf"/>
</dbReference>
<comment type="similarity">
    <text evidence="1">Belongs to the NifX/NifY family.</text>
</comment>
<feature type="domain" description="Dinitrogenase iron-molybdenum cofactor biosynthesis" evidence="4">
    <location>
        <begin position="33"/>
        <end position="116"/>
    </location>
</feature>
<dbReference type="EMBL" id="SLZW01000007">
    <property type="protein sequence ID" value="TCS61751.1"/>
    <property type="molecule type" value="Genomic_DNA"/>
</dbReference>
<dbReference type="PANTHER" id="PTHR33937">
    <property type="entry name" value="IRON-MOLYBDENUM PROTEIN-RELATED-RELATED"/>
    <property type="match status" value="1"/>
</dbReference>
<keyword evidence="6" id="KW-1185">Reference proteome</keyword>
<dbReference type="Proteomes" id="UP000295304">
    <property type="component" value="Unassembled WGS sequence"/>
</dbReference>
<evidence type="ECO:0000256" key="2">
    <source>
        <dbReference type="ARBA" id="ARBA00023231"/>
    </source>
</evidence>
<evidence type="ECO:0000256" key="3">
    <source>
        <dbReference type="SAM" id="MobiDB-lite"/>
    </source>
</evidence>
<feature type="region of interest" description="Disordered" evidence="3">
    <location>
        <begin position="135"/>
        <end position="158"/>
    </location>
</feature>
<comment type="caution">
    <text evidence="5">The sequence shown here is derived from an EMBL/GenBank/DDBJ whole genome shotgun (WGS) entry which is preliminary data.</text>
</comment>
<protein>
    <submittedName>
        <fullName evidence="5">Nitrogen fixation protein NifX</fullName>
    </submittedName>
</protein>
<dbReference type="InterPro" id="IPR034169">
    <property type="entry name" value="NifX-like"/>
</dbReference>
<dbReference type="PANTHER" id="PTHR33937:SF1">
    <property type="entry name" value="IRON-MOLIBDENUM COFACTOR PROCESSING PROTEIN"/>
    <property type="match status" value="1"/>
</dbReference>
<gene>
    <name evidence="5" type="ORF">EDD55_107160</name>
</gene>
<organism evidence="5 6">
    <name type="scientific">Varunaivibrio sulfuroxidans</name>
    <dbReference type="NCBI Taxonomy" id="1773489"/>
    <lineage>
        <taxon>Bacteria</taxon>
        <taxon>Pseudomonadati</taxon>
        <taxon>Pseudomonadota</taxon>
        <taxon>Alphaproteobacteria</taxon>
        <taxon>Rhodospirillales</taxon>
        <taxon>Magnetovibrionaceae</taxon>
        <taxon>Varunaivibrio</taxon>
    </lineage>
</organism>
<dbReference type="InterPro" id="IPR003731">
    <property type="entry name" value="Di-Nase_FeMo-co_biosynth"/>
</dbReference>
<proteinExistence type="inferred from homology"/>
<sequence>MSVSCRFKVVSDRPDAHAASAVRVAFASSDMVHVDQHFGSAQSLAVYEIGPTFDRLIEVVRFAASDQDGNEDKLVSKFEALDGCAAVYAQAVGSSAIRQLVRLGVQPVKTPHGAAIGALIATLRADIQAGTPPWARAAGRADKDPSRFAAMAEETWDE</sequence>
<evidence type="ECO:0000259" key="4">
    <source>
        <dbReference type="Pfam" id="PF02579"/>
    </source>
</evidence>
<dbReference type="RefSeq" id="WP_132939455.1">
    <property type="nucleotide sequence ID" value="NZ_CP119676.1"/>
</dbReference>
<evidence type="ECO:0000313" key="5">
    <source>
        <dbReference type="EMBL" id="TCS61751.1"/>
    </source>
</evidence>
<dbReference type="SUPFAM" id="SSF53146">
    <property type="entry name" value="Nitrogenase accessory factor-like"/>
    <property type="match status" value="1"/>
</dbReference>
<name>A0A4V2UNE8_9PROT</name>